<sequence>MLTSSSKGKICALVLLSVYILAGVTILSTVTNHQQGSTTRKHLVSGRARAFDFSPSIRESSRRRKVRWCQPLRFLNDNNRPTIALASFPGSGNTWLRYLIQQATGINTGSVYKDFGLLKNGFPGEYVVDTSVVVVKTHEKGPAAHRGFNKAVLLVRDPMQAIQAEFNRQGGGHIGFASPDRYRIKKGKYWEKFVHEQTMKWRDTNLDWTYNFTNPTLVLFYDQLITDLERNLRLLLKFIEVNVTESQLQCALERREGIYRRKKRMINVDPFTPQMKARIETTKREVYALIHDYIDNENNKNENEVTER</sequence>
<evidence type="ECO:0000313" key="5">
    <source>
        <dbReference type="Proteomes" id="UP001372834"/>
    </source>
</evidence>
<dbReference type="InterPro" id="IPR027417">
    <property type="entry name" value="P-loop_NTPase"/>
</dbReference>
<comment type="similarity">
    <text evidence="1">Belongs to the WSCD family.</text>
</comment>
<evidence type="ECO:0000313" key="4">
    <source>
        <dbReference type="Proteomes" id="UP001359485"/>
    </source>
</evidence>
<dbReference type="Gene3D" id="3.40.50.300">
    <property type="entry name" value="P-loop containing nucleotide triphosphate hydrolases"/>
    <property type="match status" value="1"/>
</dbReference>
<evidence type="ECO:0000313" key="3">
    <source>
        <dbReference type="EMBL" id="KAK6641889.1"/>
    </source>
</evidence>
<evidence type="ECO:0000256" key="1">
    <source>
        <dbReference type="ARBA" id="ARBA00010236"/>
    </source>
</evidence>
<protein>
    <recommendedName>
        <fullName evidence="6">WSCD family member AGAP003962</fullName>
    </recommendedName>
</protein>
<dbReference type="PANTHER" id="PTHR45964">
    <property type="entry name" value="WSCD FAMILY MEMBER CG9164"/>
    <property type="match status" value="1"/>
</dbReference>
<accession>A0AAN8S3L5</accession>
<proteinExistence type="inferred from homology"/>
<gene>
    <name evidence="2" type="ORF">RUM43_011277</name>
    <name evidence="3" type="ORF">RUM44_013609</name>
</gene>
<keyword evidence="4" id="KW-1185">Reference proteome</keyword>
<dbReference type="Proteomes" id="UP001359485">
    <property type="component" value="Unassembled WGS sequence"/>
</dbReference>
<reference evidence="2 5" key="1">
    <citation type="submission" date="2023-10" db="EMBL/GenBank/DDBJ databases">
        <title>Genomes of two closely related lineages of the louse Polyplax serrata with different host specificities.</title>
        <authorList>
            <person name="Martinu J."/>
            <person name="Tarabai H."/>
            <person name="Stefka J."/>
            <person name="Hypsa V."/>
        </authorList>
    </citation>
    <scope>NUCLEOTIDE SEQUENCE [LARGE SCALE GENOMIC DNA]</scope>
    <source>
        <strain evidence="3">98ZLc_SE</strain>
        <strain evidence="2">HR10_N</strain>
    </source>
</reference>
<organism evidence="2 5">
    <name type="scientific">Polyplax serrata</name>
    <name type="common">Common mouse louse</name>
    <dbReference type="NCBI Taxonomy" id="468196"/>
    <lineage>
        <taxon>Eukaryota</taxon>
        <taxon>Metazoa</taxon>
        <taxon>Ecdysozoa</taxon>
        <taxon>Arthropoda</taxon>
        <taxon>Hexapoda</taxon>
        <taxon>Insecta</taxon>
        <taxon>Pterygota</taxon>
        <taxon>Neoptera</taxon>
        <taxon>Paraneoptera</taxon>
        <taxon>Psocodea</taxon>
        <taxon>Troctomorpha</taxon>
        <taxon>Phthiraptera</taxon>
        <taxon>Anoplura</taxon>
        <taxon>Polyplacidae</taxon>
        <taxon>Polyplax</taxon>
    </lineage>
</organism>
<dbReference type="AlphaFoldDB" id="A0AAN8S3L5"/>
<dbReference type="Proteomes" id="UP001372834">
    <property type="component" value="Unassembled WGS sequence"/>
</dbReference>
<dbReference type="EMBL" id="JAWJWE010000039">
    <property type="protein sequence ID" value="KAK6620974.1"/>
    <property type="molecule type" value="Genomic_DNA"/>
</dbReference>
<dbReference type="InterPro" id="IPR051589">
    <property type="entry name" value="Sialate-O-sulfotransferase"/>
</dbReference>
<evidence type="ECO:0000313" key="2">
    <source>
        <dbReference type="EMBL" id="KAK6620974.1"/>
    </source>
</evidence>
<dbReference type="SUPFAM" id="SSF52540">
    <property type="entry name" value="P-loop containing nucleoside triphosphate hydrolases"/>
    <property type="match status" value="1"/>
</dbReference>
<dbReference type="PANTHER" id="PTHR45964:SF5">
    <property type="entry name" value="WSCD FAMILY MEMBER CG9164"/>
    <property type="match status" value="1"/>
</dbReference>
<evidence type="ECO:0008006" key="6">
    <source>
        <dbReference type="Google" id="ProtNLM"/>
    </source>
</evidence>
<comment type="caution">
    <text evidence="2">The sequence shown here is derived from an EMBL/GenBank/DDBJ whole genome shotgun (WGS) entry which is preliminary data.</text>
</comment>
<dbReference type="EMBL" id="JAWJWF010000001">
    <property type="protein sequence ID" value="KAK6641889.1"/>
    <property type="molecule type" value="Genomic_DNA"/>
</dbReference>
<name>A0AAN8S3L5_POLSC</name>